<sequence length="277" mass="31595">MQVRSESCKKENMNINTKILNICNDCDQNCFGQFGRRLALSQEQIDHNHLYGNRYIPKPLDIFEHQRPFIYPIPHRPENINVCNTSSKEITDICCSLPYPPKVIEKHESINSYRLTPPLQFQQSAEKETVIQQTSALTYIGGRVNATKHPTCVHNQAEIAIHNQHPVVEVPFVSFHTSSSSNQGDIVIGRQGRSESINNLDHTMVDWVHPDVIEYIPGIQGNTVQAISQSSDTISQTLANSCTYGSIARVILNQWKPDESFFWVTKHKNYFKILTNF</sequence>
<accession>A0A5J4V8L9</accession>
<dbReference type="Proteomes" id="UP000324800">
    <property type="component" value="Unassembled WGS sequence"/>
</dbReference>
<comment type="caution">
    <text evidence="1">The sequence shown here is derived from an EMBL/GenBank/DDBJ whole genome shotgun (WGS) entry which is preliminary data.</text>
</comment>
<gene>
    <name evidence="1" type="ORF">EZS28_025624</name>
</gene>
<evidence type="ECO:0000313" key="2">
    <source>
        <dbReference type="Proteomes" id="UP000324800"/>
    </source>
</evidence>
<dbReference type="EMBL" id="SNRW01008880">
    <property type="protein sequence ID" value="KAA6378848.1"/>
    <property type="molecule type" value="Genomic_DNA"/>
</dbReference>
<dbReference type="AlphaFoldDB" id="A0A5J4V8L9"/>
<protein>
    <submittedName>
        <fullName evidence="1">Uncharacterized protein</fullName>
    </submittedName>
</protein>
<proteinExistence type="predicted"/>
<organism evidence="1 2">
    <name type="scientific">Streblomastix strix</name>
    <dbReference type="NCBI Taxonomy" id="222440"/>
    <lineage>
        <taxon>Eukaryota</taxon>
        <taxon>Metamonada</taxon>
        <taxon>Preaxostyla</taxon>
        <taxon>Oxymonadida</taxon>
        <taxon>Streblomastigidae</taxon>
        <taxon>Streblomastix</taxon>
    </lineage>
</organism>
<reference evidence="1 2" key="1">
    <citation type="submission" date="2019-03" db="EMBL/GenBank/DDBJ databases">
        <title>Single cell metagenomics reveals metabolic interactions within the superorganism composed of flagellate Streblomastix strix and complex community of Bacteroidetes bacteria on its surface.</title>
        <authorList>
            <person name="Treitli S.C."/>
            <person name="Kolisko M."/>
            <person name="Husnik F."/>
            <person name="Keeling P."/>
            <person name="Hampl V."/>
        </authorList>
    </citation>
    <scope>NUCLEOTIDE SEQUENCE [LARGE SCALE GENOMIC DNA]</scope>
    <source>
        <strain evidence="1">ST1C</strain>
    </source>
</reference>
<name>A0A5J4V8L9_9EUKA</name>
<evidence type="ECO:0000313" key="1">
    <source>
        <dbReference type="EMBL" id="KAA6378848.1"/>
    </source>
</evidence>